<dbReference type="RefSeq" id="WP_086450036.1">
    <property type="nucleotide sequence ID" value="NZ_MSPP01000001.1"/>
</dbReference>
<dbReference type="PANTHER" id="PTHR22604">
    <property type="entry name" value="OXIDOREDUCTASES"/>
    <property type="match status" value="1"/>
</dbReference>
<evidence type="ECO:0000313" key="6">
    <source>
        <dbReference type="Proteomes" id="UP000194664"/>
    </source>
</evidence>
<dbReference type="Pfam" id="PF22725">
    <property type="entry name" value="GFO_IDH_MocA_C3"/>
    <property type="match status" value="1"/>
</dbReference>
<dbReference type="GO" id="GO:0016491">
    <property type="term" value="F:oxidoreductase activity"/>
    <property type="evidence" value="ECO:0007669"/>
    <property type="project" value="UniProtKB-KW"/>
</dbReference>
<dbReference type="InterPro" id="IPR000683">
    <property type="entry name" value="Gfo/Idh/MocA-like_OxRdtase_N"/>
</dbReference>
<organism evidence="5 6">
    <name type="scientific">Marivivens niveibacter</name>
    <dbReference type="NCBI Taxonomy" id="1930667"/>
    <lineage>
        <taxon>Bacteria</taxon>
        <taxon>Pseudomonadati</taxon>
        <taxon>Pseudomonadota</taxon>
        <taxon>Alphaproteobacteria</taxon>
        <taxon>Rhodobacterales</taxon>
        <taxon>Paracoccaceae</taxon>
        <taxon>Marivivens group</taxon>
        <taxon>Marivivens</taxon>
    </lineage>
</organism>
<dbReference type="EMBL" id="MSPP01000001">
    <property type="protein sequence ID" value="OUD10381.1"/>
    <property type="molecule type" value="Genomic_DNA"/>
</dbReference>
<evidence type="ECO:0000256" key="1">
    <source>
        <dbReference type="ARBA" id="ARBA00010928"/>
    </source>
</evidence>
<dbReference type="InterPro" id="IPR050984">
    <property type="entry name" value="Gfo/Idh/MocA_domain"/>
</dbReference>
<evidence type="ECO:0000259" key="4">
    <source>
        <dbReference type="Pfam" id="PF22725"/>
    </source>
</evidence>
<proteinExistence type="inferred from homology"/>
<evidence type="ECO:0000256" key="2">
    <source>
        <dbReference type="ARBA" id="ARBA00023002"/>
    </source>
</evidence>
<dbReference type="InterPro" id="IPR036291">
    <property type="entry name" value="NAD(P)-bd_dom_sf"/>
</dbReference>
<accession>A0A251X1C9</accession>
<name>A0A251X1C9_9RHOB</name>
<dbReference type="InterPro" id="IPR055170">
    <property type="entry name" value="GFO_IDH_MocA-like_dom"/>
</dbReference>
<sequence length="324" mass="35759">MKPVKWGVLGAAKFAREHMARAIHAAEGAEFYAIATSSEDKAAPFQAFQPNLKVFTDYDQLLADPDIDAVYIPLPNHLHVEWTIKALEAGKHVLCEKPIAMGEAEFDRLIAARDSSGKFAAEAFMIAHHPQFTRAKEVLQSGVLGDLVLVDTVFSFNNGADKDNIRNRPETAGGALGDIGVYAFGSVRLVTGEEPVQIRAANIRRENGVDVFSQTLAEFPSFDYQGTVSMRMANRQHLTFHGTKGHMTLSAPYNAGVYDIAELTVEAPAMERHVERWPAVNHYVLQVQNFCATVREGAEYPVPLEFSRGTQAMTDMVIDKEHKA</sequence>
<dbReference type="Gene3D" id="3.40.50.720">
    <property type="entry name" value="NAD(P)-binding Rossmann-like Domain"/>
    <property type="match status" value="1"/>
</dbReference>
<dbReference type="SUPFAM" id="SSF51735">
    <property type="entry name" value="NAD(P)-binding Rossmann-fold domains"/>
    <property type="match status" value="1"/>
</dbReference>
<comment type="caution">
    <text evidence="5">The sequence shown here is derived from an EMBL/GenBank/DDBJ whole genome shotgun (WGS) entry which is preliminary data.</text>
</comment>
<dbReference type="Gene3D" id="3.30.360.10">
    <property type="entry name" value="Dihydrodipicolinate Reductase, domain 2"/>
    <property type="match status" value="1"/>
</dbReference>
<feature type="domain" description="GFO/IDH/MocA-like oxidoreductase" evidence="4">
    <location>
        <begin position="132"/>
        <end position="247"/>
    </location>
</feature>
<evidence type="ECO:0000259" key="3">
    <source>
        <dbReference type="Pfam" id="PF01408"/>
    </source>
</evidence>
<gene>
    <name evidence="5" type="ORF">BVC71_02425</name>
</gene>
<keyword evidence="2" id="KW-0560">Oxidoreductase</keyword>
<evidence type="ECO:0000313" key="5">
    <source>
        <dbReference type="EMBL" id="OUD10381.1"/>
    </source>
</evidence>
<dbReference type="Proteomes" id="UP000194664">
    <property type="component" value="Unassembled WGS sequence"/>
</dbReference>
<protein>
    <submittedName>
        <fullName evidence="5">Oxidoreductase</fullName>
    </submittedName>
</protein>
<keyword evidence="6" id="KW-1185">Reference proteome</keyword>
<dbReference type="SUPFAM" id="SSF55347">
    <property type="entry name" value="Glyceraldehyde-3-phosphate dehydrogenase-like, C-terminal domain"/>
    <property type="match status" value="1"/>
</dbReference>
<dbReference type="Pfam" id="PF01408">
    <property type="entry name" value="GFO_IDH_MocA"/>
    <property type="match status" value="1"/>
</dbReference>
<dbReference type="PANTHER" id="PTHR22604:SF105">
    <property type="entry name" value="TRANS-1,2-DIHYDROBENZENE-1,2-DIOL DEHYDROGENASE"/>
    <property type="match status" value="1"/>
</dbReference>
<reference evidence="5 6" key="1">
    <citation type="submission" date="2016-12" db="EMBL/GenBank/DDBJ databases">
        <title>The draft genome sequence of HSLHS2.</title>
        <authorList>
            <person name="Hu D."/>
            <person name="Wang L."/>
            <person name="Shao Z."/>
        </authorList>
    </citation>
    <scope>NUCLEOTIDE SEQUENCE [LARGE SCALE GENOMIC DNA]</scope>
    <source>
        <strain evidence="5">MCCC 1A06712</strain>
    </source>
</reference>
<dbReference type="AlphaFoldDB" id="A0A251X1C9"/>
<dbReference type="OrthoDB" id="9792935at2"/>
<dbReference type="GO" id="GO:0000166">
    <property type="term" value="F:nucleotide binding"/>
    <property type="evidence" value="ECO:0007669"/>
    <property type="project" value="InterPro"/>
</dbReference>
<comment type="similarity">
    <text evidence="1">Belongs to the Gfo/Idh/MocA family.</text>
</comment>
<feature type="domain" description="Gfo/Idh/MocA-like oxidoreductase N-terminal" evidence="3">
    <location>
        <begin position="5"/>
        <end position="119"/>
    </location>
</feature>